<gene>
    <name evidence="4" type="ORF">I601_2878</name>
</gene>
<dbReference type="OrthoDB" id="9801773at2"/>
<dbReference type="AlphaFoldDB" id="A0A1A9GLZ1"/>
<reference evidence="4 5" key="1">
    <citation type="submission" date="2016-03" db="EMBL/GenBank/DDBJ databases">
        <title>Complete genome sequence of a soil Actinobacterium, Nocardioides dokdonensis FR1436.</title>
        <authorList>
            <person name="Kwon S.-K."/>
            <person name="Kim K."/>
            <person name="Kim J.F."/>
        </authorList>
    </citation>
    <scope>NUCLEOTIDE SEQUENCE [LARGE SCALE GENOMIC DNA]</scope>
    <source>
        <strain evidence="4 5">FR1436</strain>
    </source>
</reference>
<dbReference type="Gene3D" id="3.40.50.720">
    <property type="entry name" value="NAD(P)-binding Rossmann-like Domain"/>
    <property type="match status" value="1"/>
</dbReference>
<dbReference type="InterPro" id="IPR013549">
    <property type="entry name" value="DUF1731"/>
</dbReference>
<feature type="domain" description="NAD-dependent epimerase/dehydratase" evidence="2">
    <location>
        <begin position="5"/>
        <end position="223"/>
    </location>
</feature>
<protein>
    <submittedName>
        <fullName evidence="4">Epimerase family protein</fullName>
    </submittedName>
</protein>
<keyword evidence="5" id="KW-1185">Reference proteome</keyword>
<dbReference type="STRING" id="1300347.I601_2878"/>
<evidence type="ECO:0000313" key="5">
    <source>
        <dbReference type="Proteomes" id="UP000077868"/>
    </source>
</evidence>
<dbReference type="EMBL" id="CP015079">
    <property type="protein sequence ID" value="ANH39294.1"/>
    <property type="molecule type" value="Genomic_DNA"/>
</dbReference>
<dbReference type="KEGG" id="ndk:I601_2878"/>
<dbReference type="InterPro" id="IPR036291">
    <property type="entry name" value="NAD(P)-bd_dom_sf"/>
</dbReference>
<evidence type="ECO:0000259" key="2">
    <source>
        <dbReference type="Pfam" id="PF01370"/>
    </source>
</evidence>
<evidence type="ECO:0000259" key="3">
    <source>
        <dbReference type="Pfam" id="PF08338"/>
    </source>
</evidence>
<dbReference type="PANTHER" id="PTHR11092:SF0">
    <property type="entry name" value="EPIMERASE FAMILY PROTEIN SDR39U1"/>
    <property type="match status" value="1"/>
</dbReference>
<evidence type="ECO:0000256" key="1">
    <source>
        <dbReference type="ARBA" id="ARBA00009353"/>
    </source>
</evidence>
<dbReference type="Proteomes" id="UP000077868">
    <property type="component" value="Chromosome"/>
</dbReference>
<dbReference type="NCBIfam" id="TIGR01777">
    <property type="entry name" value="yfcH"/>
    <property type="match status" value="1"/>
</dbReference>
<dbReference type="InterPro" id="IPR010099">
    <property type="entry name" value="SDR39U1"/>
</dbReference>
<organism evidence="4 5">
    <name type="scientific">Nocardioides dokdonensis FR1436</name>
    <dbReference type="NCBI Taxonomy" id="1300347"/>
    <lineage>
        <taxon>Bacteria</taxon>
        <taxon>Bacillati</taxon>
        <taxon>Actinomycetota</taxon>
        <taxon>Actinomycetes</taxon>
        <taxon>Propionibacteriales</taxon>
        <taxon>Nocardioidaceae</taxon>
        <taxon>Nocardioides</taxon>
    </lineage>
</organism>
<feature type="domain" description="DUF1731" evidence="3">
    <location>
        <begin position="250"/>
        <end position="291"/>
    </location>
</feature>
<evidence type="ECO:0000313" key="4">
    <source>
        <dbReference type="EMBL" id="ANH39294.1"/>
    </source>
</evidence>
<dbReference type="PATRIC" id="fig|1300347.3.peg.2877"/>
<dbReference type="InterPro" id="IPR001509">
    <property type="entry name" value="Epimerase_deHydtase"/>
</dbReference>
<accession>A0A1A9GLZ1</accession>
<dbReference type="PANTHER" id="PTHR11092">
    <property type="entry name" value="SUGAR NUCLEOTIDE EPIMERASE RELATED"/>
    <property type="match status" value="1"/>
</dbReference>
<dbReference type="RefSeq" id="WP_068110999.1">
    <property type="nucleotide sequence ID" value="NZ_CP015079.1"/>
</dbReference>
<name>A0A1A9GLZ1_9ACTN</name>
<proteinExistence type="inferred from homology"/>
<sequence>MSLHVVIGGASGFLGTHLGNALRERGHRVTRLVRSPTSEADASTWDPYAGVVDRGLVAGADVVVNLAGAPLIGNVHSQKWAREVRDSRVRTTRLLAEIIAGADRPPAFLAGNGIAIYGDHGSQPLTEESDSRGDALLTEVSREWEDATTAARDAGSRVCVLRTSPVMDRRSPPLKQLITLFKLGLGGRLGNGRQHMAMISLRDWVDAVVHLAEHESASGAFNLCCETTPTNAEFTDTLASAVQRPSFATVPAPLLRVAAGKMAPELLGSLNVRPAALLAAGYRFHDPDVAAVVSAGLAAD</sequence>
<dbReference type="Pfam" id="PF01370">
    <property type="entry name" value="Epimerase"/>
    <property type="match status" value="1"/>
</dbReference>
<dbReference type="SUPFAM" id="SSF51735">
    <property type="entry name" value="NAD(P)-binding Rossmann-fold domains"/>
    <property type="match status" value="1"/>
</dbReference>
<dbReference type="Pfam" id="PF08338">
    <property type="entry name" value="DUF1731"/>
    <property type="match status" value="1"/>
</dbReference>
<comment type="similarity">
    <text evidence="1">Belongs to the NAD(P)-dependent epimerase/dehydratase family. SDR39U1 subfamily.</text>
</comment>